<dbReference type="PANTHER" id="PTHR47592">
    <property type="entry name" value="PBF68 PROTEIN"/>
    <property type="match status" value="1"/>
</dbReference>
<dbReference type="EMBL" id="GDJX01020479">
    <property type="protein sequence ID" value="JAT47457.1"/>
    <property type="molecule type" value="Transcribed_RNA"/>
</dbReference>
<name>A0A1D1XYI1_9ARAE</name>
<evidence type="ECO:0000313" key="2">
    <source>
        <dbReference type="EMBL" id="JAT47457.1"/>
    </source>
</evidence>
<feature type="domain" description="Retrovirus-related Pol polyprotein from transposon TNT 1-94-like beta-barrel" evidence="1">
    <location>
        <begin position="1"/>
        <end position="51"/>
    </location>
</feature>
<proteinExistence type="predicted"/>
<feature type="non-terminal residue" evidence="2">
    <location>
        <position position="102"/>
    </location>
</feature>
<dbReference type="AlphaFoldDB" id="A0A1D1XYI1"/>
<dbReference type="Pfam" id="PF22936">
    <property type="entry name" value="Pol_BBD"/>
    <property type="match status" value="1"/>
</dbReference>
<reference evidence="2" key="1">
    <citation type="submission" date="2015-07" db="EMBL/GenBank/DDBJ databases">
        <title>Transcriptome Assembly of Anthurium amnicola.</title>
        <authorList>
            <person name="Suzuki J."/>
        </authorList>
    </citation>
    <scope>NUCLEOTIDE SEQUENCE</scope>
</reference>
<sequence>MRNSTTARVIGIGCVDLKFSSGNVLSLHKVHHFSEIRKNLISGSCLVKLGYELSFKYNKVVLLYLWSFVGKGYLEDSLFKLHVDFVLSNKVVDSVDICSYHT</sequence>
<protein>
    <submittedName>
        <fullName evidence="2">Retrovirus-related Pol polyprotein from transposon TNT 1-94</fullName>
    </submittedName>
</protein>
<gene>
    <name evidence="2" type="primary">POLX_270</name>
    <name evidence="2" type="ORF">g.114525</name>
</gene>
<organism evidence="2">
    <name type="scientific">Anthurium amnicola</name>
    <dbReference type="NCBI Taxonomy" id="1678845"/>
    <lineage>
        <taxon>Eukaryota</taxon>
        <taxon>Viridiplantae</taxon>
        <taxon>Streptophyta</taxon>
        <taxon>Embryophyta</taxon>
        <taxon>Tracheophyta</taxon>
        <taxon>Spermatophyta</taxon>
        <taxon>Magnoliopsida</taxon>
        <taxon>Liliopsida</taxon>
        <taxon>Araceae</taxon>
        <taxon>Pothoideae</taxon>
        <taxon>Potheae</taxon>
        <taxon>Anthurium</taxon>
    </lineage>
</organism>
<evidence type="ECO:0000259" key="1">
    <source>
        <dbReference type="Pfam" id="PF22936"/>
    </source>
</evidence>
<dbReference type="InterPro" id="IPR054722">
    <property type="entry name" value="PolX-like_BBD"/>
</dbReference>
<accession>A0A1D1XYI1</accession>